<organism evidence="1 2">
    <name type="scientific">Venustampulla echinocandica</name>
    <dbReference type="NCBI Taxonomy" id="2656787"/>
    <lineage>
        <taxon>Eukaryota</taxon>
        <taxon>Fungi</taxon>
        <taxon>Dikarya</taxon>
        <taxon>Ascomycota</taxon>
        <taxon>Pezizomycotina</taxon>
        <taxon>Leotiomycetes</taxon>
        <taxon>Helotiales</taxon>
        <taxon>Pleuroascaceae</taxon>
        <taxon>Venustampulla</taxon>
    </lineage>
</organism>
<reference evidence="1 2" key="1">
    <citation type="journal article" date="2018" name="IMA Fungus">
        <title>IMA Genome-F 9: Draft genome sequence of Annulohypoxylon stygium, Aspergillus mulundensis, Berkeleyomyces basicola (syn. Thielaviopsis basicola), Ceratocystis smalleyi, two Cercospora beticola strains, Coleophoma cylindrospora, Fusarium fracticaudum, Phialophora cf. hyalina, and Morchella septimelata.</title>
        <authorList>
            <person name="Wingfield B.D."/>
            <person name="Bills G.F."/>
            <person name="Dong Y."/>
            <person name="Huang W."/>
            <person name="Nel W.J."/>
            <person name="Swalarsk-Parry B.S."/>
            <person name="Vaghefi N."/>
            <person name="Wilken P.M."/>
            <person name="An Z."/>
            <person name="de Beer Z.W."/>
            <person name="De Vos L."/>
            <person name="Chen L."/>
            <person name="Duong T.A."/>
            <person name="Gao Y."/>
            <person name="Hammerbacher A."/>
            <person name="Kikkert J.R."/>
            <person name="Li Y."/>
            <person name="Li H."/>
            <person name="Li K."/>
            <person name="Li Q."/>
            <person name="Liu X."/>
            <person name="Ma X."/>
            <person name="Naidoo K."/>
            <person name="Pethybridge S.J."/>
            <person name="Sun J."/>
            <person name="Steenkamp E.T."/>
            <person name="van der Nest M.A."/>
            <person name="van Wyk S."/>
            <person name="Wingfield M.J."/>
            <person name="Xiong C."/>
            <person name="Yue Q."/>
            <person name="Zhang X."/>
        </authorList>
    </citation>
    <scope>NUCLEOTIDE SEQUENCE [LARGE SCALE GENOMIC DNA]</scope>
    <source>
        <strain evidence="1 2">BP 5553</strain>
    </source>
</reference>
<protein>
    <submittedName>
        <fullName evidence="1">Uncharacterized protein</fullName>
    </submittedName>
</protein>
<dbReference type="AlphaFoldDB" id="A0A370TBH6"/>
<sequence>MDDTPITGLEELETHLQLLVSEPDTPLNAKLFDEVELQLNDGNISPLIPRLLPTLTQILLAYPNDPSILTSLAIKLLRPVTFAQALTMASEEALIRALQSPAPSANLLAITVLQKAARSPSDTAILSVMKGLVEAFFRTWLSTPHVEVGETATQTLGDLLEVDCDNRSSASIDTKMRGMQLSSGMPPGQGLLWRRIFQDREVYESIFSLCSFQTLGTGHGHLDERQKSLAQGRLLRIIPRLAALDFHAITHTHFPDVDQRFGLQYGEQGLLYFAMVDMVSKQDDVLMHTTLVYMFIEFLEVMSITELTQPTVEYLAGLVRKVAAADEALYKSLGSIALNPETPPEFVDLYPVIPSREVYGFKMQVDPSVGLQPANSLDKLA</sequence>
<proteinExistence type="predicted"/>
<dbReference type="STRING" id="2656787.A0A370TBH6"/>
<dbReference type="Proteomes" id="UP000254866">
    <property type="component" value="Unassembled WGS sequence"/>
</dbReference>
<dbReference type="Gene3D" id="1.25.10.50">
    <property type="match status" value="1"/>
</dbReference>
<dbReference type="InterPro" id="IPR016024">
    <property type="entry name" value="ARM-type_fold"/>
</dbReference>
<dbReference type="GeneID" id="43602444"/>
<dbReference type="OrthoDB" id="4538483at2759"/>
<dbReference type="SUPFAM" id="SSF48371">
    <property type="entry name" value="ARM repeat"/>
    <property type="match status" value="1"/>
</dbReference>
<comment type="caution">
    <text evidence="1">The sequence shown here is derived from an EMBL/GenBank/DDBJ whole genome shotgun (WGS) entry which is preliminary data.</text>
</comment>
<accession>A0A370TBH6</accession>
<evidence type="ECO:0000313" key="1">
    <source>
        <dbReference type="EMBL" id="RDL31386.1"/>
    </source>
</evidence>
<keyword evidence="2" id="KW-1185">Reference proteome</keyword>
<dbReference type="EMBL" id="NPIC01000012">
    <property type="protein sequence ID" value="RDL31386.1"/>
    <property type="molecule type" value="Genomic_DNA"/>
</dbReference>
<gene>
    <name evidence="1" type="ORF">BP5553_09595</name>
</gene>
<dbReference type="RefSeq" id="XP_031865517.1">
    <property type="nucleotide sequence ID" value="XM_032018218.1"/>
</dbReference>
<name>A0A370TBH6_9HELO</name>
<evidence type="ECO:0000313" key="2">
    <source>
        <dbReference type="Proteomes" id="UP000254866"/>
    </source>
</evidence>